<sequence>MKSDIDKENKPVCDFCRRQKLTAIYKVPTSNLGVSVCLCLNCGLAQSISKQKIIKNRTVSTSSDAGWGNIRQGKSLRFKKIRNEMDNEIDFTGLKRILDIGSNRGDFVKWIREKNTSSEITAVEPDKTLVGGYKNISNVLLITDRFEDIALPAVHFDFIYCLHTLEHAHSARQMLEKIYDCLSPSGFCLLEVPDLEYTSNKFIVEEFFIDKHTFHFTRRILTGFLDFLGFEILKTIEKDNFNITLILKKKAVNSSAQPSFKTSVKLINQTRKLIADYKKRFRSNIKKLPEIGHKLNELQRRQKIVIWGAGRIFDALVRYGKLKTDRIDYLIDTYLSVFPGQVHGIKVVEHGILRQFSPDAAVILATSSVEEIQKTLLSYGIWKIIKFQDLMEI</sequence>
<dbReference type="CDD" id="cd02440">
    <property type="entry name" value="AdoMet_MTases"/>
    <property type="match status" value="1"/>
</dbReference>
<accession>A0A1F6BCQ0</accession>
<dbReference type="Gene3D" id="3.40.50.720">
    <property type="entry name" value="NAD(P)-binding Rossmann-like Domain"/>
    <property type="match status" value="1"/>
</dbReference>
<dbReference type="Gene3D" id="3.40.50.150">
    <property type="entry name" value="Vaccinia Virus protein VP39"/>
    <property type="match status" value="1"/>
</dbReference>
<evidence type="ECO:0000313" key="1">
    <source>
        <dbReference type="EMBL" id="OGG34705.1"/>
    </source>
</evidence>
<dbReference type="STRING" id="1798391.A2968_02840"/>
<dbReference type="Proteomes" id="UP000176228">
    <property type="component" value="Unassembled WGS sequence"/>
</dbReference>
<evidence type="ECO:0000313" key="2">
    <source>
        <dbReference type="Proteomes" id="UP000176228"/>
    </source>
</evidence>
<dbReference type="Pfam" id="PF13489">
    <property type="entry name" value="Methyltransf_23"/>
    <property type="match status" value="1"/>
</dbReference>
<dbReference type="EMBL" id="MFJU01000030">
    <property type="protein sequence ID" value="OGG34705.1"/>
    <property type="molecule type" value="Genomic_DNA"/>
</dbReference>
<protein>
    <recommendedName>
        <fullName evidence="3">C-methyltransferase domain-containing protein</fullName>
    </recommendedName>
</protein>
<organism evidence="1 2">
    <name type="scientific">Candidatus Gottesmanbacteria bacterium RIFCSPLOWO2_01_FULL_42_22</name>
    <dbReference type="NCBI Taxonomy" id="1798391"/>
    <lineage>
        <taxon>Bacteria</taxon>
        <taxon>Candidatus Gottesmaniibacteriota</taxon>
    </lineage>
</organism>
<dbReference type="SUPFAM" id="SSF53335">
    <property type="entry name" value="S-adenosyl-L-methionine-dependent methyltransferases"/>
    <property type="match status" value="1"/>
</dbReference>
<name>A0A1F6BCQ0_9BACT</name>
<evidence type="ECO:0008006" key="3">
    <source>
        <dbReference type="Google" id="ProtNLM"/>
    </source>
</evidence>
<dbReference type="PANTHER" id="PTHR43861:SF6">
    <property type="entry name" value="METHYLTRANSFERASE TYPE 11"/>
    <property type="match status" value="1"/>
</dbReference>
<dbReference type="AlphaFoldDB" id="A0A1F6BCQ0"/>
<reference evidence="1 2" key="1">
    <citation type="journal article" date="2016" name="Nat. Commun.">
        <title>Thousands of microbial genomes shed light on interconnected biogeochemical processes in an aquifer system.</title>
        <authorList>
            <person name="Anantharaman K."/>
            <person name="Brown C.T."/>
            <person name="Hug L.A."/>
            <person name="Sharon I."/>
            <person name="Castelle C.J."/>
            <person name="Probst A.J."/>
            <person name="Thomas B.C."/>
            <person name="Singh A."/>
            <person name="Wilkins M.J."/>
            <person name="Karaoz U."/>
            <person name="Brodie E.L."/>
            <person name="Williams K.H."/>
            <person name="Hubbard S.S."/>
            <person name="Banfield J.F."/>
        </authorList>
    </citation>
    <scope>NUCLEOTIDE SEQUENCE [LARGE SCALE GENOMIC DNA]</scope>
</reference>
<dbReference type="InterPro" id="IPR029063">
    <property type="entry name" value="SAM-dependent_MTases_sf"/>
</dbReference>
<comment type="caution">
    <text evidence="1">The sequence shown here is derived from an EMBL/GenBank/DDBJ whole genome shotgun (WGS) entry which is preliminary data.</text>
</comment>
<gene>
    <name evidence="1" type="ORF">A2968_02840</name>
</gene>
<proteinExistence type="predicted"/>
<dbReference type="PANTHER" id="PTHR43861">
    <property type="entry name" value="TRANS-ACONITATE 2-METHYLTRANSFERASE-RELATED"/>
    <property type="match status" value="1"/>
</dbReference>